<reference evidence="15 16" key="1">
    <citation type="submission" date="2023-09" db="EMBL/GenBank/DDBJ databases">
        <authorList>
            <person name="Rey-Velasco X."/>
        </authorList>
    </citation>
    <scope>NUCLEOTIDE SEQUENCE [LARGE SCALE GENOMIC DNA]</scope>
    <source>
        <strain evidence="15 16">P007</strain>
    </source>
</reference>
<keyword evidence="7" id="KW-0808">Transferase</keyword>
<evidence type="ECO:0000256" key="4">
    <source>
        <dbReference type="ARBA" id="ARBA00022645"/>
    </source>
</evidence>
<evidence type="ECO:0000313" key="16">
    <source>
        <dbReference type="Proteomes" id="UP001250662"/>
    </source>
</evidence>
<dbReference type="Pfam" id="PF06832">
    <property type="entry name" value="BiPBP_C"/>
    <property type="match status" value="1"/>
</dbReference>
<dbReference type="PANTHER" id="PTHR32282">
    <property type="entry name" value="BINDING PROTEIN TRANSPEPTIDASE, PUTATIVE-RELATED"/>
    <property type="match status" value="1"/>
</dbReference>
<comment type="similarity">
    <text evidence="2">In the C-terminal section; belongs to the transpeptidase family.</text>
</comment>
<feature type="domain" description="Penicillin-binding protein transpeptidase" evidence="12">
    <location>
        <begin position="297"/>
        <end position="545"/>
    </location>
</feature>
<accession>A0ABU3BK55</accession>
<comment type="caution">
    <text evidence="15">The sequence shown here is derived from an EMBL/GenBank/DDBJ whole genome shotgun (WGS) entry which is preliminary data.</text>
</comment>
<feature type="domain" description="Glycosyl transferase family 51" evidence="13">
    <location>
        <begin position="54"/>
        <end position="219"/>
    </location>
</feature>
<organism evidence="15 16">
    <name type="scientific">Croceitalea vernalis</name>
    <dbReference type="NCBI Taxonomy" id="3075599"/>
    <lineage>
        <taxon>Bacteria</taxon>
        <taxon>Pseudomonadati</taxon>
        <taxon>Bacteroidota</taxon>
        <taxon>Flavobacteriia</taxon>
        <taxon>Flavobacteriales</taxon>
        <taxon>Flavobacteriaceae</taxon>
        <taxon>Croceitalea</taxon>
    </lineage>
</organism>
<dbReference type="InterPro" id="IPR012338">
    <property type="entry name" value="Beta-lactam/transpept-like"/>
</dbReference>
<evidence type="ECO:0000259" key="12">
    <source>
        <dbReference type="Pfam" id="PF00905"/>
    </source>
</evidence>
<dbReference type="Proteomes" id="UP001250662">
    <property type="component" value="Unassembled WGS sequence"/>
</dbReference>
<comment type="catalytic activity">
    <reaction evidence="11">
        <text>[GlcNAc-(1-&gt;4)-Mur2Ac(oyl-L-Ala-gamma-D-Glu-L-Lys-D-Ala-D-Ala)](n)-di-trans,octa-cis-undecaprenyl diphosphate + beta-D-GlcNAc-(1-&gt;4)-Mur2Ac(oyl-L-Ala-gamma-D-Glu-L-Lys-D-Ala-D-Ala)-di-trans,octa-cis-undecaprenyl diphosphate = [GlcNAc-(1-&gt;4)-Mur2Ac(oyl-L-Ala-gamma-D-Glu-L-Lys-D-Ala-D-Ala)](n+1)-di-trans,octa-cis-undecaprenyl diphosphate + di-trans,octa-cis-undecaprenyl diphosphate + H(+)</text>
        <dbReference type="Rhea" id="RHEA:23708"/>
        <dbReference type="Rhea" id="RHEA-COMP:9602"/>
        <dbReference type="Rhea" id="RHEA-COMP:9603"/>
        <dbReference type="ChEBI" id="CHEBI:15378"/>
        <dbReference type="ChEBI" id="CHEBI:58405"/>
        <dbReference type="ChEBI" id="CHEBI:60033"/>
        <dbReference type="ChEBI" id="CHEBI:78435"/>
        <dbReference type="EC" id="2.4.99.28"/>
    </reaction>
</comment>
<keyword evidence="5" id="KW-0645">Protease</keyword>
<dbReference type="Pfam" id="PF00912">
    <property type="entry name" value="Transgly"/>
    <property type="match status" value="1"/>
</dbReference>
<evidence type="ECO:0000259" key="13">
    <source>
        <dbReference type="Pfam" id="PF00912"/>
    </source>
</evidence>
<evidence type="ECO:0000256" key="8">
    <source>
        <dbReference type="ARBA" id="ARBA00022801"/>
    </source>
</evidence>
<evidence type="ECO:0000256" key="11">
    <source>
        <dbReference type="ARBA" id="ARBA00049902"/>
    </source>
</evidence>
<evidence type="ECO:0000256" key="5">
    <source>
        <dbReference type="ARBA" id="ARBA00022670"/>
    </source>
</evidence>
<keyword evidence="4" id="KW-0121">Carboxypeptidase</keyword>
<dbReference type="SUPFAM" id="SSF53955">
    <property type="entry name" value="Lysozyme-like"/>
    <property type="match status" value="1"/>
</dbReference>
<dbReference type="Gene3D" id="1.10.3810.10">
    <property type="entry name" value="Biosynthetic peptidoglycan transglycosylase-like"/>
    <property type="match status" value="1"/>
</dbReference>
<evidence type="ECO:0000256" key="2">
    <source>
        <dbReference type="ARBA" id="ARBA00007090"/>
    </source>
</evidence>
<sequence length="783" mass="88610">MKKPLYKHKIKFSILLIFIILWLFCLPKSLFSDPISTVVESSNGTLIGARIAEDGQWRFPQLDSVPEKFKQSVLLFEDEHFYNHPGFNPVSILKAIKHNLTKDTRRGGSTITQQVIRLSRKNKTRNYLEKVIEVFLATRLEAGFSKDEILTLYASYTPYGGNVVGLETASWRYFGIPAYELSWGQAASLAVLPNAPSLIFPGRNEQALLLKRNRLLKKLFQKDKIDEITYELAVAEPLPKKPLPLPNIAPHLTERAKKEHGGERVSSSLDYNLQQQVNRIANQNYQRLKNNEIHNLAILVMDVSSRKILAYLGNSPTSKEHDNYVDILTKKRSTGSTLKPFLFASLLHEGRLLPKALVEDIPTVINGYNPKNFNKNYSGAVPADRALSRSLNVPAVRLLQEYGLQKFYNNLNDLQFKGLDKSAGYYGLPIILGGAESSLIELTQSYASLASTLNYFNTNSSVYRSNEFQSASYLLNEQINFGKDQFQAPVLNAGSIYHTFKAMQEVNRPEGEENWQFFDESQPIAWKTGTSFGFKDAWAVGVTPEYAIGIWAGNADGEGRPGLTGITAAAPILFDVLQILPKSNWFEIPFDDLKPLEVCIKSGYRASIYCDHKTENQMPINGLKSKTCPFHEQLALDQNEVFQVTANCYPLENIKFKSWFSLPPVIEYYYATANPDYQKKPVYSNDCNTYIKTPMAFLYPKKNEIILVPKNLGNKTSEIILKLAHQQPNSEVFWYLDDTFINTTSSFHELIINIKPGNYLLSVVDDKGNRIQQQLKVDLASKN</sequence>
<keyword evidence="8" id="KW-0378">Hydrolase</keyword>
<gene>
    <name evidence="15" type="primary">pbpC</name>
    <name evidence="15" type="ORF">RM520_12940</name>
</gene>
<evidence type="ECO:0000256" key="6">
    <source>
        <dbReference type="ARBA" id="ARBA00022676"/>
    </source>
</evidence>
<dbReference type="InterPro" id="IPR001460">
    <property type="entry name" value="PCN-bd_Tpept"/>
</dbReference>
<evidence type="ECO:0000256" key="1">
    <source>
        <dbReference type="ARBA" id="ARBA00004752"/>
    </source>
</evidence>
<dbReference type="Gene3D" id="3.40.710.10">
    <property type="entry name" value="DD-peptidase/beta-lactamase superfamily"/>
    <property type="match status" value="1"/>
</dbReference>
<dbReference type="InterPro" id="IPR009647">
    <property type="entry name" value="PBP_C"/>
</dbReference>
<keyword evidence="9" id="KW-0511">Multifunctional enzyme</keyword>
<dbReference type="InterPro" id="IPR036950">
    <property type="entry name" value="PBP_transglycosylase"/>
</dbReference>
<protein>
    <recommendedName>
        <fullName evidence="10">peptidoglycan glycosyltransferase</fullName>
        <ecNumber evidence="10">2.4.99.28</ecNumber>
    </recommendedName>
</protein>
<dbReference type="InterPro" id="IPR001264">
    <property type="entry name" value="Glyco_trans_51"/>
</dbReference>
<dbReference type="SUPFAM" id="SSF56601">
    <property type="entry name" value="beta-lactamase/transpeptidase-like"/>
    <property type="match status" value="1"/>
</dbReference>
<evidence type="ECO:0000256" key="9">
    <source>
        <dbReference type="ARBA" id="ARBA00023268"/>
    </source>
</evidence>
<evidence type="ECO:0000256" key="10">
    <source>
        <dbReference type="ARBA" id="ARBA00044770"/>
    </source>
</evidence>
<dbReference type="NCBIfam" id="TIGR02073">
    <property type="entry name" value="PBP_1c"/>
    <property type="match status" value="1"/>
</dbReference>
<dbReference type="PANTHER" id="PTHR32282:SF15">
    <property type="entry name" value="PENICILLIN-BINDING PROTEIN 1C"/>
    <property type="match status" value="1"/>
</dbReference>
<comment type="similarity">
    <text evidence="3">In the N-terminal section; belongs to the glycosyltransferase 51 family.</text>
</comment>
<dbReference type="RefSeq" id="WP_311388277.1">
    <property type="nucleotide sequence ID" value="NZ_JAVRHU010000003.1"/>
</dbReference>
<comment type="pathway">
    <text evidence="1">Cell wall biogenesis; peptidoglycan biosynthesis.</text>
</comment>
<dbReference type="InterPro" id="IPR011815">
    <property type="entry name" value="PBP_1c"/>
</dbReference>
<evidence type="ECO:0000313" key="15">
    <source>
        <dbReference type="EMBL" id="MDT0622532.1"/>
    </source>
</evidence>
<keyword evidence="6" id="KW-0328">Glycosyltransferase</keyword>
<feature type="domain" description="Penicillin-binding C-terminal" evidence="14">
    <location>
        <begin position="691"/>
        <end position="772"/>
    </location>
</feature>
<name>A0ABU3BK55_9FLAO</name>
<proteinExistence type="inferred from homology"/>
<dbReference type="EC" id="2.4.99.28" evidence="10"/>
<dbReference type="InterPro" id="IPR023346">
    <property type="entry name" value="Lysozyme-like_dom_sf"/>
</dbReference>
<keyword evidence="16" id="KW-1185">Reference proteome</keyword>
<evidence type="ECO:0000256" key="7">
    <source>
        <dbReference type="ARBA" id="ARBA00022679"/>
    </source>
</evidence>
<dbReference type="EMBL" id="JAVRHU010000003">
    <property type="protein sequence ID" value="MDT0622532.1"/>
    <property type="molecule type" value="Genomic_DNA"/>
</dbReference>
<evidence type="ECO:0000259" key="14">
    <source>
        <dbReference type="Pfam" id="PF06832"/>
    </source>
</evidence>
<evidence type="ECO:0000256" key="3">
    <source>
        <dbReference type="ARBA" id="ARBA00007739"/>
    </source>
</evidence>
<dbReference type="InterPro" id="IPR050396">
    <property type="entry name" value="Glycosyltr_51/Transpeptidase"/>
</dbReference>
<dbReference type="Pfam" id="PF00905">
    <property type="entry name" value="Transpeptidase"/>
    <property type="match status" value="1"/>
</dbReference>